<accession>A0AAP0GFV7</accession>
<dbReference type="EMBL" id="JBBWWQ010000001">
    <property type="protein sequence ID" value="KAK8957765.1"/>
    <property type="molecule type" value="Genomic_DNA"/>
</dbReference>
<dbReference type="Proteomes" id="UP001418222">
    <property type="component" value="Unassembled WGS sequence"/>
</dbReference>
<reference evidence="6 7" key="1">
    <citation type="journal article" date="2022" name="Nat. Plants">
        <title>Genomes of leafy and leafless Platanthera orchids illuminate the evolution of mycoheterotrophy.</title>
        <authorList>
            <person name="Li M.H."/>
            <person name="Liu K.W."/>
            <person name="Li Z."/>
            <person name="Lu H.C."/>
            <person name="Ye Q.L."/>
            <person name="Zhang D."/>
            <person name="Wang J.Y."/>
            <person name="Li Y.F."/>
            <person name="Zhong Z.M."/>
            <person name="Liu X."/>
            <person name="Yu X."/>
            <person name="Liu D.K."/>
            <person name="Tu X.D."/>
            <person name="Liu B."/>
            <person name="Hao Y."/>
            <person name="Liao X.Y."/>
            <person name="Jiang Y.T."/>
            <person name="Sun W.H."/>
            <person name="Chen J."/>
            <person name="Chen Y.Q."/>
            <person name="Ai Y."/>
            <person name="Zhai J.W."/>
            <person name="Wu S.S."/>
            <person name="Zhou Z."/>
            <person name="Hsiao Y.Y."/>
            <person name="Wu W.L."/>
            <person name="Chen Y.Y."/>
            <person name="Lin Y.F."/>
            <person name="Hsu J.L."/>
            <person name="Li C.Y."/>
            <person name="Wang Z.W."/>
            <person name="Zhao X."/>
            <person name="Zhong W.Y."/>
            <person name="Ma X.K."/>
            <person name="Ma L."/>
            <person name="Huang J."/>
            <person name="Chen G.Z."/>
            <person name="Huang M.Z."/>
            <person name="Huang L."/>
            <person name="Peng D.H."/>
            <person name="Luo Y.B."/>
            <person name="Zou S.Q."/>
            <person name="Chen S.P."/>
            <person name="Lan S."/>
            <person name="Tsai W.C."/>
            <person name="Van de Peer Y."/>
            <person name="Liu Z.J."/>
        </authorList>
    </citation>
    <scope>NUCLEOTIDE SEQUENCE [LARGE SCALE GENOMIC DNA]</scope>
    <source>
        <strain evidence="6">Lor287</strain>
    </source>
</reference>
<feature type="chain" id="PRO_5042960750" description="Trehalase" evidence="5">
    <location>
        <begin position="25"/>
        <end position="594"/>
    </location>
</feature>
<dbReference type="PROSITE" id="PS00928">
    <property type="entry name" value="TREHALASE_2"/>
    <property type="match status" value="1"/>
</dbReference>
<dbReference type="EC" id="3.2.1.28" evidence="4"/>
<gene>
    <name evidence="6" type="ORF">KSP39_PZI001453</name>
</gene>
<dbReference type="PANTHER" id="PTHR23403:SF1">
    <property type="entry name" value="TREHALASE"/>
    <property type="match status" value="1"/>
</dbReference>
<comment type="caution">
    <text evidence="6">The sequence shown here is derived from an EMBL/GenBank/DDBJ whole genome shotgun (WGS) entry which is preliminary data.</text>
</comment>
<evidence type="ECO:0000256" key="3">
    <source>
        <dbReference type="ARBA" id="ARBA00023295"/>
    </source>
</evidence>
<keyword evidence="2 4" id="KW-0378">Hydrolase</keyword>
<evidence type="ECO:0000256" key="4">
    <source>
        <dbReference type="RuleBase" id="RU361180"/>
    </source>
</evidence>
<comment type="similarity">
    <text evidence="1 4">Belongs to the glycosyl hydrolase 37 family.</text>
</comment>
<dbReference type="InterPro" id="IPR012341">
    <property type="entry name" value="6hp_glycosidase-like_sf"/>
</dbReference>
<dbReference type="AlphaFoldDB" id="A0AAP0GFV7"/>
<protein>
    <recommendedName>
        <fullName evidence="4">Trehalase</fullName>
        <ecNumber evidence="4">3.2.1.28</ecNumber>
    </recommendedName>
    <alternativeName>
        <fullName evidence="4">Alpha-trehalose glucohydrolase</fullName>
    </alternativeName>
</protein>
<dbReference type="SUPFAM" id="SSF48208">
    <property type="entry name" value="Six-hairpin glycosidases"/>
    <property type="match status" value="1"/>
</dbReference>
<keyword evidence="5" id="KW-0732">Signal</keyword>
<evidence type="ECO:0000256" key="2">
    <source>
        <dbReference type="ARBA" id="ARBA00022801"/>
    </source>
</evidence>
<evidence type="ECO:0000313" key="6">
    <source>
        <dbReference type="EMBL" id="KAK8957765.1"/>
    </source>
</evidence>
<name>A0AAP0GFV7_9ASPA</name>
<dbReference type="GO" id="GO:0004555">
    <property type="term" value="F:alpha,alpha-trehalase activity"/>
    <property type="evidence" value="ECO:0007669"/>
    <property type="project" value="UniProtKB-EC"/>
</dbReference>
<organism evidence="6 7">
    <name type="scientific">Platanthera zijinensis</name>
    <dbReference type="NCBI Taxonomy" id="2320716"/>
    <lineage>
        <taxon>Eukaryota</taxon>
        <taxon>Viridiplantae</taxon>
        <taxon>Streptophyta</taxon>
        <taxon>Embryophyta</taxon>
        <taxon>Tracheophyta</taxon>
        <taxon>Spermatophyta</taxon>
        <taxon>Magnoliopsida</taxon>
        <taxon>Liliopsida</taxon>
        <taxon>Asparagales</taxon>
        <taxon>Orchidaceae</taxon>
        <taxon>Orchidoideae</taxon>
        <taxon>Orchideae</taxon>
        <taxon>Orchidinae</taxon>
        <taxon>Platanthera</taxon>
    </lineage>
</organism>
<dbReference type="Pfam" id="PF01204">
    <property type="entry name" value="Trehalase"/>
    <property type="match status" value="1"/>
</dbReference>
<evidence type="ECO:0000256" key="1">
    <source>
        <dbReference type="ARBA" id="ARBA00005615"/>
    </source>
</evidence>
<dbReference type="InterPro" id="IPR001661">
    <property type="entry name" value="Glyco_hydro_37"/>
</dbReference>
<keyword evidence="7" id="KW-1185">Reference proteome</keyword>
<evidence type="ECO:0000313" key="7">
    <source>
        <dbReference type="Proteomes" id="UP001418222"/>
    </source>
</evidence>
<proteinExistence type="inferred from homology"/>
<comment type="catalytic activity">
    <reaction evidence="4">
        <text>alpha,alpha-trehalose + H2O = alpha-D-glucose + beta-D-glucose</text>
        <dbReference type="Rhea" id="RHEA:32675"/>
        <dbReference type="ChEBI" id="CHEBI:15377"/>
        <dbReference type="ChEBI" id="CHEBI:15903"/>
        <dbReference type="ChEBI" id="CHEBI:16551"/>
        <dbReference type="ChEBI" id="CHEBI:17925"/>
        <dbReference type="EC" id="3.2.1.28"/>
    </reaction>
</comment>
<dbReference type="InterPro" id="IPR018232">
    <property type="entry name" value="Glyco_hydro_37_CS"/>
</dbReference>
<dbReference type="PANTHER" id="PTHR23403">
    <property type="entry name" value="TREHALASE"/>
    <property type="match status" value="1"/>
</dbReference>
<keyword evidence="3 4" id="KW-0326">Glycosidase</keyword>
<dbReference type="GO" id="GO:0005993">
    <property type="term" value="P:trehalose catabolic process"/>
    <property type="evidence" value="ECO:0007669"/>
    <property type="project" value="TreeGrafter"/>
</dbReference>
<dbReference type="Gene3D" id="1.50.10.10">
    <property type="match status" value="1"/>
</dbReference>
<dbReference type="PRINTS" id="PR00744">
    <property type="entry name" value="GLHYDRLASE37"/>
</dbReference>
<evidence type="ECO:0000256" key="5">
    <source>
        <dbReference type="SAM" id="SignalP"/>
    </source>
</evidence>
<sequence length="594" mass="67022">MASYSPLLLCTLLILLIFSAAAAAVSPAIADSCTAGSPTENSTPLVSFLQRVQSAARASANPKSFDPKSYVDLPLKHDLKVTESAFDDLPRVPGAAVHGVVPYFYMREFLKKYFGKPGDDLVYVEPKDYSPEPEGFLPKVKNHKVRVWALEVHSLWKNLSRRVSDDVKERPDRHTLLPLPEPVIIPGSRFKEVYYWDSYWIVRGLLVSKMYDTAKSIVSNLLWLVDTYGHPLNGARVYYTNRSQPPLLSSMVMEIYTKTGDLEFVKKSLPALLKEHSFWTSGVHKVMIRDLQGRKHSLSRYYAKWNSPRPESATIDEDSASSLPSPDDKKVFYREVASAAETGWDFSSRWMRNSSVITTLSTTLIIPVDLNAYLYKVELDIAFFAKKLGHRHTYENYLKSSKARQSAMRSILWNKEMNQWLDYWLNSDDCQDVHQFEAKNQNANIYVSNFIPMWNWKHASGEDEDRSPILRSFEVSGLIQPAGISTSLLNSGQQWDLPNGWAPLQHMIIEGLSNSGSETGSLLAEKIAVSWIRTNYAAYKTTGAMHEKYNVESCGKVGGGGEYVPQTGFGWSNGVLLALLEEYGWPSEKEIGCH</sequence>
<feature type="signal peptide" evidence="5">
    <location>
        <begin position="1"/>
        <end position="24"/>
    </location>
</feature>
<dbReference type="InterPro" id="IPR008928">
    <property type="entry name" value="6-hairpin_glycosidase_sf"/>
</dbReference>